<proteinExistence type="predicted"/>
<accession>A0A212A8G2</accession>
<organism evidence="1 2">
    <name type="scientific">Haematobacter genomosp. 1</name>
    <dbReference type="NCBI Taxonomy" id="366618"/>
    <lineage>
        <taxon>Bacteria</taxon>
        <taxon>Pseudomonadati</taxon>
        <taxon>Pseudomonadota</taxon>
        <taxon>Alphaproteobacteria</taxon>
        <taxon>Rhodobacterales</taxon>
        <taxon>Paracoccaceae</taxon>
        <taxon>Haematobacter</taxon>
    </lineage>
</organism>
<protein>
    <submittedName>
        <fullName evidence="1">Uncharacterized protein</fullName>
    </submittedName>
</protein>
<dbReference type="Proteomes" id="UP000196878">
    <property type="component" value="Unassembled WGS sequence"/>
</dbReference>
<sequence>MTHEDHERLLRELETGKIEYDSHSDDICLAPGVPLTEAHIRIVAQRPYLADSWPQHLRISIGLPPIPVAELHPDDLAADPFATAMKIRRAK</sequence>
<dbReference type="OrthoDB" id="9877276at2"/>
<comment type="caution">
    <text evidence="1">The sequence shown here is derived from an EMBL/GenBank/DDBJ whole genome shotgun (WGS) entry which is preliminary data.</text>
</comment>
<evidence type="ECO:0000313" key="2">
    <source>
        <dbReference type="Proteomes" id="UP000196878"/>
    </source>
</evidence>
<name>A0A212A8G2_9RHOB</name>
<keyword evidence="2" id="KW-1185">Reference proteome</keyword>
<dbReference type="AlphaFoldDB" id="A0A212A8G2"/>
<reference evidence="1 2" key="1">
    <citation type="submission" date="2016-12" db="EMBL/GenBank/DDBJ databases">
        <title>Comparison of Traditional DNA-DNA Hybridization with In Silico Genomic Analysis.</title>
        <authorList>
            <person name="Nicholson A.C."/>
            <person name="Humrighouse B.W."/>
            <person name="Graziano J."/>
            <person name="Lasker B."/>
            <person name="Whitney A.M."/>
            <person name="Mcquiston J.R."/>
        </authorList>
    </citation>
    <scope>NUCLEOTIDE SEQUENCE [LARGE SCALE GENOMIC DNA]</scope>
    <source>
        <strain evidence="1 2">H2240</strain>
    </source>
</reference>
<dbReference type="EMBL" id="NIPW01000028">
    <property type="protein sequence ID" value="OWJ76242.1"/>
    <property type="molecule type" value="Genomic_DNA"/>
</dbReference>
<evidence type="ECO:0000313" key="1">
    <source>
        <dbReference type="EMBL" id="OWJ76242.1"/>
    </source>
</evidence>
<gene>
    <name evidence="1" type="ORF">CDV49_14300</name>
</gene>
<dbReference type="RefSeq" id="WP_088216111.1">
    <property type="nucleotide sequence ID" value="NZ_NIPW01000028.1"/>
</dbReference>